<comment type="caution">
    <text evidence="10">The sequence shown here is derived from an EMBL/GenBank/DDBJ whole genome shotgun (WGS) entry which is preliminary data.</text>
</comment>
<keyword evidence="5 8" id="KW-1133">Transmembrane helix</keyword>
<evidence type="ECO:0000256" key="2">
    <source>
        <dbReference type="ARBA" id="ARBA00022475"/>
    </source>
</evidence>
<comment type="subcellular location">
    <subcellularLocation>
        <location evidence="1">Membrane</location>
    </subcellularLocation>
</comment>
<evidence type="ECO:0000256" key="6">
    <source>
        <dbReference type="ARBA" id="ARBA00023136"/>
    </source>
</evidence>
<dbReference type="InterPro" id="IPR005548">
    <property type="entry name" value="Cell_div_FtsQ/DivIB_C"/>
</dbReference>
<proteinExistence type="predicted"/>
<evidence type="ECO:0000256" key="5">
    <source>
        <dbReference type="ARBA" id="ARBA00022989"/>
    </source>
</evidence>
<gene>
    <name evidence="10" type="ORF">Cch02nite_03340</name>
</gene>
<dbReference type="Proteomes" id="UP000619293">
    <property type="component" value="Unassembled WGS sequence"/>
</dbReference>
<keyword evidence="2" id="KW-1003">Cell membrane</keyword>
<evidence type="ECO:0000256" key="1">
    <source>
        <dbReference type="ARBA" id="ARBA00004370"/>
    </source>
</evidence>
<name>A0A8J3NNE3_9ACTN</name>
<evidence type="ECO:0000256" key="8">
    <source>
        <dbReference type="SAM" id="Phobius"/>
    </source>
</evidence>
<evidence type="ECO:0000256" key="3">
    <source>
        <dbReference type="ARBA" id="ARBA00022618"/>
    </source>
</evidence>
<dbReference type="PANTHER" id="PTHR37820">
    <property type="entry name" value="CELL DIVISION PROTEIN DIVIB"/>
    <property type="match status" value="1"/>
</dbReference>
<dbReference type="InterPro" id="IPR034746">
    <property type="entry name" value="POTRA"/>
</dbReference>
<dbReference type="EMBL" id="BONG01000001">
    <property type="protein sequence ID" value="GIF86890.1"/>
    <property type="molecule type" value="Genomic_DNA"/>
</dbReference>
<dbReference type="InterPro" id="IPR013685">
    <property type="entry name" value="POTRA_FtsQ_type"/>
</dbReference>
<dbReference type="PANTHER" id="PTHR37820:SF1">
    <property type="entry name" value="CELL DIVISION PROTEIN FTSQ"/>
    <property type="match status" value="1"/>
</dbReference>
<evidence type="ECO:0000256" key="7">
    <source>
        <dbReference type="ARBA" id="ARBA00023306"/>
    </source>
</evidence>
<keyword evidence="4 8" id="KW-0812">Transmembrane</keyword>
<feature type="domain" description="POTRA" evidence="9">
    <location>
        <begin position="88"/>
        <end position="156"/>
    </location>
</feature>
<dbReference type="GO" id="GO:0051301">
    <property type="term" value="P:cell division"/>
    <property type="evidence" value="ECO:0007669"/>
    <property type="project" value="UniProtKB-KW"/>
</dbReference>
<evidence type="ECO:0000256" key="4">
    <source>
        <dbReference type="ARBA" id="ARBA00022692"/>
    </source>
</evidence>
<dbReference type="PROSITE" id="PS51779">
    <property type="entry name" value="POTRA"/>
    <property type="match status" value="1"/>
</dbReference>
<accession>A0A8J3NNE3</accession>
<dbReference type="AlphaFoldDB" id="A0A8J3NNE3"/>
<keyword evidence="11" id="KW-1185">Reference proteome</keyword>
<keyword evidence="3" id="KW-0132">Cell division</keyword>
<sequence length="280" mass="30126">MPEGRTRDTNAAGAAAGDGSRRRWRLVRAGTDAIPPWVRQFMRRPRIPLSRAGRVRRRRLLVARLGLAAVALAVVGVLGWLVFVSPVLGVREVWVSGVLILEPDQVRVAAAVADGTPLARVDTEAVRARVAALPPAREVTVTRSWPSTLVIEVVERTPVGAVPNGKKYDLFDDHGVIYRTVSSVPSGVVRVQLATPGPQDVSTQSALTVLRSLTKRLRSELATLVVEGPARIRLEMSGDRVVTWGDAEGSEMKAKVADALLAKPDKRIDVSGVPEVVTLG</sequence>
<keyword evidence="7" id="KW-0131">Cell cycle</keyword>
<dbReference type="Gene3D" id="3.10.20.310">
    <property type="entry name" value="membrane protein fhac"/>
    <property type="match status" value="1"/>
</dbReference>
<dbReference type="Pfam" id="PF03799">
    <property type="entry name" value="FtsQ_DivIB_C"/>
    <property type="match status" value="1"/>
</dbReference>
<reference evidence="10 11" key="1">
    <citation type="submission" date="2021-01" db="EMBL/GenBank/DDBJ databases">
        <title>Whole genome shotgun sequence of Catellatospora chokoriensis NBRC 107358.</title>
        <authorList>
            <person name="Komaki H."/>
            <person name="Tamura T."/>
        </authorList>
    </citation>
    <scope>NUCLEOTIDE SEQUENCE [LARGE SCALE GENOMIC DNA]</scope>
    <source>
        <strain evidence="10 11">NBRC 107358</strain>
    </source>
</reference>
<dbReference type="InterPro" id="IPR050487">
    <property type="entry name" value="FtsQ_DivIB"/>
</dbReference>
<dbReference type="GO" id="GO:0005886">
    <property type="term" value="C:plasma membrane"/>
    <property type="evidence" value="ECO:0007669"/>
    <property type="project" value="TreeGrafter"/>
</dbReference>
<protein>
    <recommendedName>
        <fullName evidence="9">POTRA domain-containing protein</fullName>
    </recommendedName>
</protein>
<keyword evidence="6 8" id="KW-0472">Membrane</keyword>
<evidence type="ECO:0000313" key="10">
    <source>
        <dbReference type="EMBL" id="GIF86890.1"/>
    </source>
</evidence>
<evidence type="ECO:0000313" key="11">
    <source>
        <dbReference type="Proteomes" id="UP000619293"/>
    </source>
</evidence>
<dbReference type="Pfam" id="PF08478">
    <property type="entry name" value="POTRA_1"/>
    <property type="match status" value="1"/>
</dbReference>
<organism evidence="10 11">
    <name type="scientific">Catellatospora chokoriensis</name>
    <dbReference type="NCBI Taxonomy" id="310353"/>
    <lineage>
        <taxon>Bacteria</taxon>
        <taxon>Bacillati</taxon>
        <taxon>Actinomycetota</taxon>
        <taxon>Actinomycetes</taxon>
        <taxon>Micromonosporales</taxon>
        <taxon>Micromonosporaceae</taxon>
        <taxon>Catellatospora</taxon>
    </lineage>
</organism>
<evidence type="ECO:0000259" key="9">
    <source>
        <dbReference type="PROSITE" id="PS51779"/>
    </source>
</evidence>
<dbReference type="RefSeq" id="WP_191842166.1">
    <property type="nucleotide sequence ID" value="NZ_BAAALB010000004.1"/>
</dbReference>
<feature type="transmembrane region" description="Helical" evidence="8">
    <location>
        <begin position="61"/>
        <end position="83"/>
    </location>
</feature>